<dbReference type="CDD" id="cd08249">
    <property type="entry name" value="enoyl_reductase_like"/>
    <property type="match status" value="1"/>
</dbReference>
<dbReference type="InterPro" id="IPR047122">
    <property type="entry name" value="Trans-enoyl_RdTase-like"/>
</dbReference>
<keyword evidence="1" id="KW-0732">Signal</keyword>
<dbReference type="PANTHER" id="PTHR45348">
    <property type="entry name" value="HYPOTHETICAL OXIDOREDUCTASE (EUROFUNG)"/>
    <property type="match status" value="1"/>
</dbReference>
<protein>
    <recommendedName>
        <fullName evidence="2">Enoyl reductase (ER) domain-containing protein</fullName>
    </recommendedName>
</protein>
<keyword evidence="4" id="KW-1185">Reference proteome</keyword>
<dbReference type="SMART" id="SM00829">
    <property type="entry name" value="PKS_ER"/>
    <property type="match status" value="1"/>
</dbReference>
<dbReference type="Gene3D" id="3.90.180.10">
    <property type="entry name" value="Medium-chain alcohol dehydrogenases, catalytic domain"/>
    <property type="match status" value="1"/>
</dbReference>
<sequence length="377" mass="39543">MRQLLIPVLLAFGVYLFLNRSRNITEMSIPTQQKALVVPEAHAPFQLATIDVPKPEAGEVLVRIEATALNPVDWKIQAYNFFIQKYPAVLGTDIAGTVVQLGSGVTNLAVGDKVVFQGYFTNRLASYQEYTIGKAETIAKIPSGFTFDQAATIPVGAGAAFVGLYGPKSSSGGAALTPFWAEGGRGKYAGKPIVVFGGSSSVGQYVLQLAKLSGFSHIITTASAKNAAHVKSLGATHVVDRSLSPSEIVAEVKKITSEPVLTVFDAIALADTQTTGYEILASGGTLVLTLAPTIPEDKRVADKTIIDTLGSVHVPANHEVSIGFYSNLPQLLLSGELKPNSPEVLPGGLAGIAGGLDRLKNGQVSATKLVVHPPETA</sequence>
<dbReference type="SUPFAM" id="SSF50129">
    <property type="entry name" value="GroES-like"/>
    <property type="match status" value="1"/>
</dbReference>
<dbReference type="SUPFAM" id="SSF51735">
    <property type="entry name" value="NAD(P)-binding Rossmann-fold domains"/>
    <property type="match status" value="1"/>
</dbReference>
<dbReference type="InterPro" id="IPR020843">
    <property type="entry name" value="ER"/>
</dbReference>
<evidence type="ECO:0000259" key="2">
    <source>
        <dbReference type="SMART" id="SM00829"/>
    </source>
</evidence>
<dbReference type="InterPro" id="IPR013154">
    <property type="entry name" value="ADH-like_N"/>
</dbReference>
<dbReference type="Pfam" id="PF00107">
    <property type="entry name" value="ADH_zinc_N"/>
    <property type="match status" value="1"/>
</dbReference>
<reference evidence="3 4" key="1">
    <citation type="submission" date="2022-09" db="EMBL/GenBank/DDBJ databases">
        <authorList>
            <person name="Palmer J.M."/>
        </authorList>
    </citation>
    <scope>NUCLEOTIDE SEQUENCE [LARGE SCALE GENOMIC DNA]</scope>
    <source>
        <strain evidence="3 4">DSM 7382</strain>
    </source>
</reference>
<dbReference type="InterPro" id="IPR011032">
    <property type="entry name" value="GroES-like_sf"/>
</dbReference>
<dbReference type="GO" id="GO:0016651">
    <property type="term" value="F:oxidoreductase activity, acting on NAD(P)H"/>
    <property type="evidence" value="ECO:0007669"/>
    <property type="project" value="InterPro"/>
</dbReference>
<evidence type="ECO:0000256" key="1">
    <source>
        <dbReference type="SAM" id="SignalP"/>
    </source>
</evidence>
<dbReference type="AlphaFoldDB" id="A0AAW0FY05"/>
<feature type="chain" id="PRO_5043776918" description="Enoyl reductase (ER) domain-containing protein" evidence="1">
    <location>
        <begin position="22"/>
        <end position="377"/>
    </location>
</feature>
<dbReference type="InterPro" id="IPR036291">
    <property type="entry name" value="NAD(P)-bd_dom_sf"/>
</dbReference>
<organism evidence="3 4">
    <name type="scientific">Cerrena zonata</name>
    <dbReference type="NCBI Taxonomy" id="2478898"/>
    <lineage>
        <taxon>Eukaryota</taxon>
        <taxon>Fungi</taxon>
        <taxon>Dikarya</taxon>
        <taxon>Basidiomycota</taxon>
        <taxon>Agaricomycotina</taxon>
        <taxon>Agaricomycetes</taxon>
        <taxon>Polyporales</taxon>
        <taxon>Cerrenaceae</taxon>
        <taxon>Cerrena</taxon>
    </lineage>
</organism>
<dbReference type="InterPro" id="IPR013149">
    <property type="entry name" value="ADH-like_C"/>
</dbReference>
<feature type="signal peptide" evidence="1">
    <location>
        <begin position="1"/>
        <end position="21"/>
    </location>
</feature>
<name>A0AAW0FY05_9APHY</name>
<dbReference type="Gene3D" id="3.40.50.720">
    <property type="entry name" value="NAD(P)-binding Rossmann-like Domain"/>
    <property type="match status" value="1"/>
</dbReference>
<proteinExistence type="predicted"/>
<evidence type="ECO:0000313" key="3">
    <source>
        <dbReference type="EMBL" id="KAK7682473.1"/>
    </source>
</evidence>
<gene>
    <name evidence="3" type="ORF">QCA50_014273</name>
</gene>
<dbReference type="Pfam" id="PF08240">
    <property type="entry name" value="ADH_N"/>
    <property type="match status" value="1"/>
</dbReference>
<dbReference type="EMBL" id="JASBNA010000035">
    <property type="protein sequence ID" value="KAK7682473.1"/>
    <property type="molecule type" value="Genomic_DNA"/>
</dbReference>
<accession>A0AAW0FY05</accession>
<comment type="caution">
    <text evidence="3">The sequence shown here is derived from an EMBL/GenBank/DDBJ whole genome shotgun (WGS) entry which is preliminary data.</text>
</comment>
<evidence type="ECO:0000313" key="4">
    <source>
        <dbReference type="Proteomes" id="UP001385951"/>
    </source>
</evidence>
<dbReference type="Proteomes" id="UP001385951">
    <property type="component" value="Unassembled WGS sequence"/>
</dbReference>
<dbReference type="PANTHER" id="PTHR45348:SF2">
    <property type="entry name" value="ZINC-TYPE ALCOHOL DEHYDROGENASE-LIKE PROTEIN C2E1P3.01"/>
    <property type="match status" value="1"/>
</dbReference>
<feature type="domain" description="Enoyl reductase (ER)" evidence="2">
    <location>
        <begin position="40"/>
        <end position="371"/>
    </location>
</feature>